<name>A0A8H6HT36_9AGAR</name>
<feature type="region of interest" description="Disordered" evidence="1">
    <location>
        <begin position="56"/>
        <end position="112"/>
    </location>
</feature>
<keyword evidence="4" id="KW-1185">Reference proteome</keyword>
<dbReference type="PANTHER" id="PTHR34409:SF1">
    <property type="entry name" value="MYB-LIKE DOMAIN-CONTAINING PROTEIN"/>
    <property type="match status" value="1"/>
</dbReference>
<protein>
    <recommendedName>
        <fullName evidence="2">DUF6818 domain-containing protein</fullName>
    </recommendedName>
</protein>
<evidence type="ECO:0000313" key="3">
    <source>
        <dbReference type="EMBL" id="KAF6752144.1"/>
    </source>
</evidence>
<sequence length="452" mass="49490">MWCMWLWRGHVWGLEKDGDTTLGGPTIGLGRKTERWTRIRALQFWTDEDGTHHSRYGSAATFKSISPTRPSQSGGRHGSDRQLPGISTFFDRPQGEFTPGYRARSDPRDHAYGQSSYEYQSFLPPPIPHASTSRLPHPYSLNVQLPADSDSDFPPPHVLAKSIAQPASKIAGSRRPGRAAANDVKGKGVALSPEPKGKGKRKAVDAVPVPPATKKQKGRSAGAPNYSQDDIDALFDILREHLPLGGKAWNAVGVAYCAEAEADGRPARTAKSLELKYKQLAKTKKPTGDAEIPDHVLQAWEIEDAMNEKAGTRDIDDEDLVDNVIEVSDEDSDDEKEPTPAPKKQTGIKAEAGATRAIARRAPTNTFTAGTTRGSRSRGADSLLSNLSLRSTPTRRLHGQRSGLLVVCRLPRSWPFRRSFVKLRTSSRTFGFSSRMRSVGAQVRSVVPISSR</sequence>
<feature type="domain" description="DUF6818" evidence="2">
    <location>
        <begin position="243"/>
        <end position="318"/>
    </location>
</feature>
<reference evidence="3 4" key="1">
    <citation type="submission" date="2020-07" db="EMBL/GenBank/DDBJ databases">
        <title>Comparative genomics of pyrophilous fungi reveals a link between fire events and developmental genes.</title>
        <authorList>
            <consortium name="DOE Joint Genome Institute"/>
            <person name="Steindorff A.S."/>
            <person name="Carver A."/>
            <person name="Calhoun S."/>
            <person name="Stillman K."/>
            <person name="Liu H."/>
            <person name="Lipzen A."/>
            <person name="Pangilinan J."/>
            <person name="Labutti K."/>
            <person name="Bruns T.D."/>
            <person name="Grigoriev I.V."/>
        </authorList>
    </citation>
    <scope>NUCLEOTIDE SEQUENCE [LARGE SCALE GENOMIC DNA]</scope>
    <source>
        <strain evidence="3 4">CBS 144469</strain>
    </source>
</reference>
<feature type="region of interest" description="Disordered" evidence="1">
    <location>
        <begin position="327"/>
        <end position="381"/>
    </location>
</feature>
<dbReference type="OrthoDB" id="99432at2759"/>
<evidence type="ECO:0000259" key="2">
    <source>
        <dbReference type="Pfam" id="PF20681"/>
    </source>
</evidence>
<comment type="caution">
    <text evidence="3">The sequence shown here is derived from an EMBL/GenBank/DDBJ whole genome shotgun (WGS) entry which is preliminary data.</text>
</comment>
<organism evidence="3 4">
    <name type="scientific">Ephemerocybe angulata</name>
    <dbReference type="NCBI Taxonomy" id="980116"/>
    <lineage>
        <taxon>Eukaryota</taxon>
        <taxon>Fungi</taxon>
        <taxon>Dikarya</taxon>
        <taxon>Basidiomycota</taxon>
        <taxon>Agaricomycotina</taxon>
        <taxon>Agaricomycetes</taxon>
        <taxon>Agaricomycetidae</taxon>
        <taxon>Agaricales</taxon>
        <taxon>Agaricineae</taxon>
        <taxon>Psathyrellaceae</taxon>
        <taxon>Ephemerocybe</taxon>
    </lineage>
</organism>
<dbReference type="InterPro" id="IPR049203">
    <property type="entry name" value="DUF6818"/>
</dbReference>
<dbReference type="EMBL" id="JACGCI010000046">
    <property type="protein sequence ID" value="KAF6752144.1"/>
    <property type="molecule type" value="Genomic_DNA"/>
</dbReference>
<feature type="compositionally biased region" description="Polar residues" evidence="1">
    <location>
        <begin position="363"/>
        <end position="374"/>
    </location>
</feature>
<accession>A0A8H6HT36</accession>
<feature type="compositionally biased region" description="Polar residues" evidence="1">
    <location>
        <begin position="61"/>
        <end position="74"/>
    </location>
</feature>
<feature type="compositionally biased region" description="Acidic residues" evidence="1">
    <location>
        <begin position="327"/>
        <end position="336"/>
    </location>
</feature>
<dbReference type="Proteomes" id="UP000521943">
    <property type="component" value="Unassembled WGS sequence"/>
</dbReference>
<dbReference type="Pfam" id="PF20681">
    <property type="entry name" value="DUF6818"/>
    <property type="match status" value="1"/>
</dbReference>
<evidence type="ECO:0000313" key="4">
    <source>
        <dbReference type="Proteomes" id="UP000521943"/>
    </source>
</evidence>
<dbReference type="PANTHER" id="PTHR34409">
    <property type="entry name" value="SET DOMAIN-CONTAINING PROTEIN"/>
    <property type="match status" value="1"/>
</dbReference>
<gene>
    <name evidence="3" type="ORF">DFP72DRAFT_465184</name>
</gene>
<feature type="region of interest" description="Disordered" evidence="1">
    <location>
        <begin position="165"/>
        <end position="225"/>
    </location>
</feature>
<dbReference type="AlphaFoldDB" id="A0A8H6HT36"/>
<evidence type="ECO:0000256" key="1">
    <source>
        <dbReference type="SAM" id="MobiDB-lite"/>
    </source>
</evidence>
<proteinExistence type="predicted"/>